<evidence type="ECO:0000313" key="2">
    <source>
        <dbReference type="EMBL" id="RNF08820.1"/>
    </source>
</evidence>
<dbReference type="RefSeq" id="XP_029240621.1">
    <property type="nucleotide sequence ID" value="XM_029379561.1"/>
</dbReference>
<evidence type="ECO:0000313" key="3">
    <source>
        <dbReference type="Proteomes" id="UP000283634"/>
    </source>
</evidence>
<dbReference type="AlphaFoldDB" id="A0A3R7MNM3"/>
<feature type="compositionally biased region" description="Basic and acidic residues" evidence="1">
    <location>
        <begin position="32"/>
        <end position="50"/>
    </location>
</feature>
<comment type="caution">
    <text evidence="2">The sequence shown here is derived from an EMBL/GenBank/DDBJ whole genome shotgun (WGS) entry which is preliminary data.</text>
</comment>
<dbReference type="EMBL" id="MKGL01000059">
    <property type="protein sequence ID" value="RNF08820.1"/>
    <property type="molecule type" value="Genomic_DNA"/>
</dbReference>
<reference evidence="2 3" key="1">
    <citation type="journal article" date="2018" name="BMC Genomics">
        <title>Genomic comparison of Trypanosoma conorhini and Trypanosoma rangeli to Trypanosoma cruzi strains of high and low virulence.</title>
        <authorList>
            <person name="Bradwell K.R."/>
            <person name="Koparde V.N."/>
            <person name="Matveyev A.V."/>
            <person name="Serrano M.G."/>
            <person name="Alves J.M."/>
            <person name="Parikh H."/>
            <person name="Huang B."/>
            <person name="Lee V."/>
            <person name="Espinosa-Alvarez O."/>
            <person name="Ortiz P.A."/>
            <person name="Costa-Martins A.G."/>
            <person name="Teixeira M.M."/>
            <person name="Buck G.A."/>
        </authorList>
    </citation>
    <scope>NUCLEOTIDE SEQUENCE [LARGE SCALE GENOMIC DNA]</scope>
    <source>
        <strain evidence="2 3">AM80</strain>
    </source>
</reference>
<dbReference type="Proteomes" id="UP000283634">
    <property type="component" value="Unassembled WGS sequence"/>
</dbReference>
<evidence type="ECO:0000256" key="1">
    <source>
        <dbReference type="SAM" id="MobiDB-lite"/>
    </source>
</evidence>
<feature type="region of interest" description="Disordered" evidence="1">
    <location>
        <begin position="1"/>
        <end position="50"/>
    </location>
</feature>
<proteinExistence type="predicted"/>
<keyword evidence="3" id="KW-1185">Reference proteome</keyword>
<dbReference type="GeneID" id="40326495"/>
<sequence>MKAKDHSPPIEAPGVGRADGTDTGTPLEASQLDDRVAEAREQRPPSSLVEKECPVVDDWKTVYGNDGKCQKWTALSWSIYGSCLYCIRYQKKKNYRRIKEIV</sequence>
<gene>
    <name evidence="2" type="ORF">TraAM80_02562</name>
</gene>
<accession>A0A3R7MNM3</accession>
<name>A0A3R7MNM3_TRYRA</name>
<protein>
    <submittedName>
        <fullName evidence="2">Uncharacterized protein</fullName>
    </submittedName>
</protein>
<organism evidence="2 3">
    <name type="scientific">Trypanosoma rangeli</name>
    <dbReference type="NCBI Taxonomy" id="5698"/>
    <lineage>
        <taxon>Eukaryota</taxon>
        <taxon>Discoba</taxon>
        <taxon>Euglenozoa</taxon>
        <taxon>Kinetoplastea</taxon>
        <taxon>Metakinetoplastina</taxon>
        <taxon>Trypanosomatida</taxon>
        <taxon>Trypanosomatidae</taxon>
        <taxon>Trypanosoma</taxon>
        <taxon>Herpetosoma</taxon>
    </lineage>
</organism>